<organism evidence="1 2">
    <name type="scientific">Cinchona calisaya</name>
    <dbReference type="NCBI Taxonomy" id="153742"/>
    <lineage>
        <taxon>Eukaryota</taxon>
        <taxon>Viridiplantae</taxon>
        <taxon>Streptophyta</taxon>
        <taxon>Embryophyta</taxon>
        <taxon>Tracheophyta</taxon>
        <taxon>Spermatophyta</taxon>
        <taxon>Magnoliopsida</taxon>
        <taxon>eudicotyledons</taxon>
        <taxon>Gunneridae</taxon>
        <taxon>Pentapetalae</taxon>
        <taxon>asterids</taxon>
        <taxon>lamiids</taxon>
        <taxon>Gentianales</taxon>
        <taxon>Rubiaceae</taxon>
        <taxon>Cinchonoideae</taxon>
        <taxon>Cinchoneae</taxon>
        <taxon>Cinchona</taxon>
    </lineage>
</organism>
<gene>
    <name evidence="1" type="ORF">ACH5RR_008887</name>
</gene>
<sequence length="132" mass="15006">MYGITLHHLNKEFPLRNIDPDRYSYIDLLADVSEKALNHVSGGLNIMIVLSCDIPSSVGRMEVNNDNDVLEMFKLHRRSGCINVYVRELNANIEINMNHNAGNGNNISNVNFTREVRVETIQIGVVKLRLEQ</sequence>
<evidence type="ECO:0000313" key="2">
    <source>
        <dbReference type="Proteomes" id="UP001630127"/>
    </source>
</evidence>
<reference evidence="1 2" key="1">
    <citation type="submission" date="2024-11" db="EMBL/GenBank/DDBJ databases">
        <title>A near-complete genome assembly of Cinchona calisaya.</title>
        <authorList>
            <person name="Lian D.C."/>
            <person name="Zhao X.W."/>
            <person name="Wei L."/>
        </authorList>
    </citation>
    <scope>NUCLEOTIDE SEQUENCE [LARGE SCALE GENOMIC DNA]</scope>
    <source>
        <tissue evidence="1">Nenye</tissue>
    </source>
</reference>
<evidence type="ECO:0000313" key="1">
    <source>
        <dbReference type="EMBL" id="KAL3529565.1"/>
    </source>
</evidence>
<dbReference type="Proteomes" id="UP001630127">
    <property type="component" value="Unassembled WGS sequence"/>
</dbReference>
<proteinExistence type="predicted"/>
<keyword evidence="2" id="KW-1185">Reference proteome</keyword>
<dbReference type="AlphaFoldDB" id="A0ABD3ACL0"/>
<name>A0ABD3ACL0_9GENT</name>
<dbReference type="EMBL" id="JBJUIK010000004">
    <property type="protein sequence ID" value="KAL3529565.1"/>
    <property type="molecule type" value="Genomic_DNA"/>
</dbReference>
<protein>
    <submittedName>
        <fullName evidence="1">Uncharacterized protein</fullName>
    </submittedName>
</protein>
<comment type="caution">
    <text evidence="1">The sequence shown here is derived from an EMBL/GenBank/DDBJ whole genome shotgun (WGS) entry which is preliminary data.</text>
</comment>
<accession>A0ABD3ACL0</accession>